<feature type="non-terminal residue" evidence="1">
    <location>
        <position position="103"/>
    </location>
</feature>
<organism evidence="1">
    <name type="scientific">marine metagenome</name>
    <dbReference type="NCBI Taxonomy" id="408172"/>
    <lineage>
        <taxon>unclassified sequences</taxon>
        <taxon>metagenomes</taxon>
        <taxon>ecological metagenomes</taxon>
    </lineage>
</organism>
<evidence type="ECO:0000313" key="1">
    <source>
        <dbReference type="EMBL" id="SVC96217.1"/>
    </source>
</evidence>
<dbReference type="EMBL" id="UINC01121215">
    <property type="protein sequence ID" value="SVC96217.1"/>
    <property type="molecule type" value="Genomic_DNA"/>
</dbReference>
<sequence length="103" mass="11724">MAKRWQPLLPAGKTLQFLKVSLLPFGVRWEVKRGTTFWFRHTKVLLGTGLQTTVCPPSYSNYRFVPPRICFESSGKNRFDGGPSSCSFSGTFFVMHLSGYRNL</sequence>
<reference evidence="1" key="1">
    <citation type="submission" date="2018-05" db="EMBL/GenBank/DDBJ databases">
        <authorList>
            <person name="Lanie J.A."/>
            <person name="Ng W.-L."/>
            <person name="Kazmierczak K.M."/>
            <person name="Andrzejewski T.M."/>
            <person name="Davidsen T.M."/>
            <person name="Wayne K.J."/>
            <person name="Tettelin H."/>
            <person name="Glass J.I."/>
            <person name="Rusch D."/>
            <person name="Podicherti R."/>
            <person name="Tsui H.-C.T."/>
            <person name="Winkler M.E."/>
        </authorList>
    </citation>
    <scope>NUCLEOTIDE SEQUENCE</scope>
</reference>
<gene>
    <name evidence="1" type="ORF">METZ01_LOCUS349071</name>
</gene>
<accession>A0A382RGE0</accession>
<dbReference type="AlphaFoldDB" id="A0A382RGE0"/>
<protein>
    <submittedName>
        <fullName evidence="1">Uncharacterized protein</fullName>
    </submittedName>
</protein>
<proteinExistence type="predicted"/>
<name>A0A382RGE0_9ZZZZ</name>